<organism evidence="3 4">
    <name type="scientific">Panagrolaimus davidi</name>
    <dbReference type="NCBI Taxonomy" id="227884"/>
    <lineage>
        <taxon>Eukaryota</taxon>
        <taxon>Metazoa</taxon>
        <taxon>Ecdysozoa</taxon>
        <taxon>Nematoda</taxon>
        <taxon>Chromadorea</taxon>
        <taxon>Rhabditida</taxon>
        <taxon>Tylenchina</taxon>
        <taxon>Panagrolaimomorpha</taxon>
        <taxon>Panagrolaimoidea</taxon>
        <taxon>Panagrolaimidae</taxon>
        <taxon>Panagrolaimus</taxon>
    </lineage>
</organism>
<evidence type="ECO:0000313" key="3">
    <source>
        <dbReference type="Proteomes" id="UP000887578"/>
    </source>
</evidence>
<evidence type="ECO:0000313" key="4">
    <source>
        <dbReference type="WBParaSite" id="PDA_v2.g2138.t1"/>
    </source>
</evidence>
<evidence type="ECO:0000256" key="1">
    <source>
        <dbReference type="SAM" id="Phobius"/>
    </source>
</evidence>
<keyword evidence="1" id="KW-0472">Membrane</keyword>
<sequence length="96" mass="10320">MASKAIILCCIFMLLTQEMNANIFYKDKPINVQPTSLNEGITTISPVNPQPTRAYRTKTILKGAAVAAAVGVAAAAGAYAIFNRAKDSDNHQEDYS</sequence>
<keyword evidence="1" id="KW-1133">Transmembrane helix</keyword>
<keyword evidence="2" id="KW-0732">Signal</keyword>
<dbReference type="AlphaFoldDB" id="A0A914PRX2"/>
<dbReference type="WBParaSite" id="PDA_v2.g2138.t1">
    <property type="protein sequence ID" value="PDA_v2.g2138.t1"/>
    <property type="gene ID" value="PDA_v2.g2138"/>
</dbReference>
<proteinExistence type="predicted"/>
<evidence type="ECO:0000256" key="2">
    <source>
        <dbReference type="SAM" id="SignalP"/>
    </source>
</evidence>
<name>A0A914PRX2_9BILA</name>
<feature type="chain" id="PRO_5038092826" evidence="2">
    <location>
        <begin position="22"/>
        <end position="96"/>
    </location>
</feature>
<accession>A0A914PRX2</accession>
<protein>
    <submittedName>
        <fullName evidence="4">Uncharacterized protein</fullName>
    </submittedName>
</protein>
<dbReference type="Proteomes" id="UP000887578">
    <property type="component" value="Unplaced"/>
</dbReference>
<keyword evidence="3" id="KW-1185">Reference proteome</keyword>
<reference evidence="4" key="1">
    <citation type="submission" date="2022-11" db="UniProtKB">
        <authorList>
            <consortium name="WormBaseParasite"/>
        </authorList>
    </citation>
    <scope>IDENTIFICATION</scope>
</reference>
<feature type="signal peptide" evidence="2">
    <location>
        <begin position="1"/>
        <end position="21"/>
    </location>
</feature>
<feature type="transmembrane region" description="Helical" evidence="1">
    <location>
        <begin position="60"/>
        <end position="82"/>
    </location>
</feature>
<keyword evidence="1" id="KW-0812">Transmembrane</keyword>